<dbReference type="Gene3D" id="3.40.50.1820">
    <property type="entry name" value="alpha/beta hydrolase"/>
    <property type="match status" value="1"/>
</dbReference>
<dbReference type="SUPFAM" id="SSF53474">
    <property type="entry name" value="alpha/beta-Hydrolases"/>
    <property type="match status" value="1"/>
</dbReference>
<evidence type="ECO:0000259" key="1">
    <source>
        <dbReference type="Pfam" id="PF12146"/>
    </source>
</evidence>
<dbReference type="InterPro" id="IPR029058">
    <property type="entry name" value="AB_hydrolase_fold"/>
</dbReference>
<dbReference type="InterPro" id="IPR000073">
    <property type="entry name" value="AB_hydrolase_1"/>
</dbReference>
<dbReference type="PANTHER" id="PTHR43689">
    <property type="entry name" value="HYDROLASE"/>
    <property type="match status" value="1"/>
</dbReference>
<gene>
    <name evidence="2" type="ORF">FSB_LOCUS6342</name>
</gene>
<dbReference type="PRINTS" id="PR00111">
    <property type="entry name" value="ABHYDROLASE"/>
</dbReference>
<evidence type="ECO:0000313" key="2">
    <source>
        <dbReference type="EMBL" id="SPC78460.1"/>
    </source>
</evidence>
<organism evidence="2">
    <name type="scientific">Fagus sylvatica</name>
    <name type="common">Beechnut</name>
    <dbReference type="NCBI Taxonomy" id="28930"/>
    <lineage>
        <taxon>Eukaryota</taxon>
        <taxon>Viridiplantae</taxon>
        <taxon>Streptophyta</taxon>
        <taxon>Embryophyta</taxon>
        <taxon>Tracheophyta</taxon>
        <taxon>Spermatophyta</taxon>
        <taxon>Magnoliopsida</taxon>
        <taxon>eudicotyledons</taxon>
        <taxon>Gunneridae</taxon>
        <taxon>Pentapetalae</taxon>
        <taxon>rosids</taxon>
        <taxon>fabids</taxon>
        <taxon>Fagales</taxon>
        <taxon>Fagaceae</taxon>
        <taxon>Fagus</taxon>
    </lineage>
</organism>
<protein>
    <recommendedName>
        <fullName evidence="1">Serine aminopeptidase S33 domain-containing protein</fullName>
    </recommendedName>
</protein>
<accession>A0A2N9EUU2</accession>
<dbReference type="PANTHER" id="PTHR43689:SF8">
    <property type="entry name" value="ALPHA_BETA-HYDROLASES SUPERFAMILY PROTEIN"/>
    <property type="match status" value="1"/>
</dbReference>
<dbReference type="InterPro" id="IPR022742">
    <property type="entry name" value="Hydrolase_4"/>
</dbReference>
<sequence length="334" mass="37405">MFALTASFASATMPMKRSGSSSKHVGVFSAHEFPSFLPKQVENIKDTFARNLATRIERLPVPVRFSENSIMSSCVRPLIKSKTSPVVLLHGFDSSCLEWRYTYPLLEEAGLETWAVDILGWGFSDLERLPPCDVASKREHFYQLWKSYIKRPMILVGPSLGAAVAIDFVVNHPEAVEKLVLIDASVYAEGTGELANLPRLAAYAGVYLLKSIPLRLYVNVLAFTGISFSTSLDWTNVGRLHCLYPWWADAAVGFMISGGYNVSTQIEKVKKKTLIIWGEDDQIISNKLAVNNCLAWFFDALCRDCTVNCQMQLYAKYQIVVIFLMLKGQIQLPN</sequence>
<reference evidence="2" key="1">
    <citation type="submission" date="2018-02" db="EMBL/GenBank/DDBJ databases">
        <authorList>
            <person name="Cohen D.B."/>
            <person name="Kent A.D."/>
        </authorList>
    </citation>
    <scope>NUCLEOTIDE SEQUENCE</scope>
</reference>
<feature type="domain" description="Serine aminopeptidase S33" evidence="1">
    <location>
        <begin position="86"/>
        <end position="307"/>
    </location>
</feature>
<proteinExistence type="predicted"/>
<dbReference type="AlphaFoldDB" id="A0A2N9EUU2"/>
<dbReference type="Pfam" id="PF12146">
    <property type="entry name" value="Hydrolase_4"/>
    <property type="match status" value="1"/>
</dbReference>
<name>A0A2N9EUU2_FAGSY</name>
<dbReference type="EMBL" id="OIVN01000335">
    <property type="protein sequence ID" value="SPC78460.1"/>
    <property type="molecule type" value="Genomic_DNA"/>
</dbReference>